<dbReference type="Gene3D" id="3.90.25.10">
    <property type="entry name" value="UDP-galactose 4-epimerase, domain 1"/>
    <property type="match status" value="1"/>
</dbReference>
<sequence>MTNTNDRPVLVLGATGKTGSSVAAALKQRGVSVRTAGRHDTDVQFDWDDPTTHAPALEGAGALYLLSPLMRTDYAPIVSEFLDKAERAGVSHVTYLSAYGMEHAPAEVVIRAVELDLESRSGLTHSFIRPSWFMQNFSTSFLTPVNDVIAVPNGDGAEAFVSTDDIASVAAATLADPAAHAGKSYAPTGPEALTIGQAAEIISAATGRTITYFPIEQDAWIDAMLGAGVPEDYAAILRLLTTTVASGNGSQPNGDIQAVTGRPATTFAEFAANAASVWT</sequence>
<keyword evidence="3" id="KW-1185">Reference proteome</keyword>
<feature type="domain" description="NmrA-like" evidence="1">
    <location>
        <begin position="8"/>
        <end position="235"/>
    </location>
</feature>
<dbReference type="Proteomes" id="UP000192448">
    <property type="component" value="Unassembled WGS sequence"/>
</dbReference>
<dbReference type="OrthoDB" id="3510772at2"/>
<evidence type="ECO:0000313" key="3">
    <source>
        <dbReference type="Proteomes" id="UP000192448"/>
    </source>
</evidence>
<name>A0A1X0A8C0_9MYCO</name>
<accession>A0A1X0A8C0</accession>
<dbReference type="InterPro" id="IPR051604">
    <property type="entry name" value="Ergot_Alk_Oxidoreductase"/>
</dbReference>
<comment type="caution">
    <text evidence="2">The sequence shown here is derived from an EMBL/GenBank/DDBJ whole genome shotgun (WGS) entry which is preliminary data.</text>
</comment>
<dbReference type="STRING" id="1927124.BST13_32145"/>
<protein>
    <submittedName>
        <fullName evidence="2">NmrA family protein</fullName>
    </submittedName>
</protein>
<dbReference type="InterPro" id="IPR008030">
    <property type="entry name" value="NmrA-like"/>
</dbReference>
<dbReference type="PANTHER" id="PTHR43162:SF1">
    <property type="entry name" value="PRESTALK A DIFFERENTIATION PROTEIN A"/>
    <property type="match status" value="1"/>
</dbReference>
<proteinExistence type="predicted"/>
<dbReference type="InterPro" id="IPR036291">
    <property type="entry name" value="NAD(P)-bd_dom_sf"/>
</dbReference>
<dbReference type="RefSeq" id="WP_083169360.1">
    <property type="nucleotide sequence ID" value="NZ_MVHF01000050.1"/>
</dbReference>
<reference evidence="2 3" key="1">
    <citation type="submission" date="2017-02" db="EMBL/GenBank/DDBJ databases">
        <title>The new phylogeny of genus Mycobacterium.</title>
        <authorList>
            <person name="Tortoli E."/>
            <person name="Trovato A."/>
            <person name="Cirillo D.M."/>
        </authorList>
    </citation>
    <scope>NUCLEOTIDE SEQUENCE [LARGE SCALE GENOMIC DNA]</scope>
    <source>
        <strain evidence="2 3">RW6</strain>
    </source>
</reference>
<evidence type="ECO:0000259" key="1">
    <source>
        <dbReference type="Pfam" id="PF05368"/>
    </source>
</evidence>
<evidence type="ECO:0000313" key="2">
    <source>
        <dbReference type="EMBL" id="ORA26310.1"/>
    </source>
</evidence>
<dbReference type="SUPFAM" id="SSF51735">
    <property type="entry name" value="NAD(P)-binding Rossmann-fold domains"/>
    <property type="match status" value="1"/>
</dbReference>
<dbReference type="AlphaFoldDB" id="A0A1X0A8C0"/>
<dbReference type="Gene3D" id="3.40.50.720">
    <property type="entry name" value="NAD(P)-binding Rossmann-like Domain"/>
    <property type="match status" value="1"/>
</dbReference>
<dbReference type="EMBL" id="MVHF01000050">
    <property type="protein sequence ID" value="ORA26310.1"/>
    <property type="molecule type" value="Genomic_DNA"/>
</dbReference>
<gene>
    <name evidence="2" type="ORF">BST13_32145</name>
</gene>
<dbReference type="Pfam" id="PF05368">
    <property type="entry name" value="NmrA"/>
    <property type="match status" value="1"/>
</dbReference>
<dbReference type="PANTHER" id="PTHR43162">
    <property type="match status" value="1"/>
</dbReference>
<organism evidence="2 3">
    <name type="scientific">Mycobacterium aquaticum</name>
    <dbReference type="NCBI Taxonomy" id="1927124"/>
    <lineage>
        <taxon>Bacteria</taxon>
        <taxon>Bacillati</taxon>
        <taxon>Actinomycetota</taxon>
        <taxon>Actinomycetes</taxon>
        <taxon>Mycobacteriales</taxon>
        <taxon>Mycobacteriaceae</taxon>
        <taxon>Mycobacterium</taxon>
    </lineage>
</organism>